<reference evidence="1" key="1">
    <citation type="submission" date="2023-10" db="EMBL/GenBank/DDBJ databases">
        <authorList>
            <person name="Rodriguez Cubillos JULIANA M."/>
            <person name="De Vega J."/>
        </authorList>
    </citation>
    <scope>NUCLEOTIDE SEQUENCE</scope>
</reference>
<evidence type="ECO:0000313" key="2">
    <source>
        <dbReference type="Proteomes" id="UP001177021"/>
    </source>
</evidence>
<dbReference type="EMBL" id="CASHSV030000141">
    <property type="protein sequence ID" value="CAJ2651485.1"/>
    <property type="molecule type" value="Genomic_DNA"/>
</dbReference>
<sequence length="678" mass="75767">MKPLFHHSSSSSINVFFYANALLMITIINIPTCMCQNDGQYTNCSTAFNCNKDIPDLKYPFWGENIAKYCSGSTDSETELTCEGSVPKITINLVKYRILKWDNTTQKLTVARDDYWSGICAASVSDNHKNSTFDYNSLFQLYGDVSSQLNLLYNCDTYQLSQLYNSTTCGETKVGYTLADPGSYRCTPTVIVEFPIMENQAGGIATVNDINQTLQRGFNLKWTGNYGDCQVCVGSGGACGNDGGSEFRCFCKDGPHSTSCTSPKDASSKSSTSNTTVIIGVVGGIAVTVIIIFIIMMMISCHHKRSRRRQQLSIFRQQSRIIQLNTIEKRTELVDDNVEIFMRSYNLSMPRRYSYTEVKRITNLFQDKLGQGGYGVVYKASLSDGRQVAVKVINESKGNGEEFINEVASISRTSHMNIVSLVGFSYEVNKRALIYEFMPKGSLDNFIYKKELPNAICDFDWNTLFQIAIGIARGLEYLHYGCSSRILHLDIKPQNILLDEDFCPKISDFGLAKICKRKDSIVSMLGTRGTIGYMAPEVFSRAFGGVSYKSDVYSYGMLIIEMIGGRKNYDTAGSCTSEMYFPDWIYKDLEQGNTLLNCLTNSEEENEMVRKITLVSLWCIQTNPSDRPPMSKVIEMLLGPLSSVSYPPKPVLFSPARPPLQVSDKSSSDLYETNSITV</sequence>
<organism evidence="1 2">
    <name type="scientific">Trifolium pratense</name>
    <name type="common">Red clover</name>
    <dbReference type="NCBI Taxonomy" id="57577"/>
    <lineage>
        <taxon>Eukaryota</taxon>
        <taxon>Viridiplantae</taxon>
        <taxon>Streptophyta</taxon>
        <taxon>Embryophyta</taxon>
        <taxon>Tracheophyta</taxon>
        <taxon>Spermatophyta</taxon>
        <taxon>Magnoliopsida</taxon>
        <taxon>eudicotyledons</taxon>
        <taxon>Gunneridae</taxon>
        <taxon>Pentapetalae</taxon>
        <taxon>rosids</taxon>
        <taxon>fabids</taxon>
        <taxon>Fabales</taxon>
        <taxon>Fabaceae</taxon>
        <taxon>Papilionoideae</taxon>
        <taxon>50 kb inversion clade</taxon>
        <taxon>NPAAA clade</taxon>
        <taxon>Hologalegina</taxon>
        <taxon>IRL clade</taxon>
        <taxon>Trifolieae</taxon>
        <taxon>Trifolium</taxon>
    </lineage>
</organism>
<protein>
    <submittedName>
        <fullName evidence="1">Uncharacterized protein</fullName>
    </submittedName>
</protein>
<keyword evidence="2" id="KW-1185">Reference proteome</keyword>
<comment type="caution">
    <text evidence="1">The sequence shown here is derived from an EMBL/GenBank/DDBJ whole genome shotgun (WGS) entry which is preliminary data.</text>
</comment>
<proteinExistence type="predicted"/>
<gene>
    <name evidence="1" type="ORF">MILVUS5_LOCUS19115</name>
</gene>
<name>A0ACB0K3D6_TRIPR</name>
<evidence type="ECO:0000313" key="1">
    <source>
        <dbReference type="EMBL" id="CAJ2651485.1"/>
    </source>
</evidence>
<accession>A0ACB0K3D6</accession>
<dbReference type="Proteomes" id="UP001177021">
    <property type="component" value="Unassembled WGS sequence"/>
</dbReference>